<proteinExistence type="predicted"/>
<dbReference type="STRING" id="1172194.WQQ_20420"/>
<evidence type="ECO:0000313" key="1">
    <source>
        <dbReference type="EMBL" id="EIT71905.1"/>
    </source>
</evidence>
<dbReference type="Proteomes" id="UP000003704">
    <property type="component" value="Unassembled WGS sequence"/>
</dbReference>
<name>I8TD48_9GAMM</name>
<dbReference type="AlphaFoldDB" id="I8TD48"/>
<sequence length="50" mass="5541">MPTSAWKQLDELAKVYGTQNVVEHTISTYLMAALKKEKRQTSKGMKSGGV</sequence>
<dbReference type="EMBL" id="AKGD01000001">
    <property type="protein sequence ID" value="EIT71905.1"/>
    <property type="molecule type" value="Genomic_DNA"/>
</dbReference>
<comment type="caution">
    <text evidence="1">The sequence shown here is derived from an EMBL/GenBank/DDBJ whole genome shotgun (WGS) entry which is preliminary data.</text>
</comment>
<evidence type="ECO:0000313" key="2">
    <source>
        <dbReference type="Proteomes" id="UP000003704"/>
    </source>
</evidence>
<reference evidence="1 2" key="1">
    <citation type="journal article" date="2012" name="J. Bacteriol.">
        <title>Genome Sequence of n-Alkane-Degrading Hydrocarboniphaga effusa Strain AP103T (ATCC BAA-332T).</title>
        <authorList>
            <person name="Chang H.K."/>
            <person name="Zylstra G.J."/>
            <person name="Chae J.C."/>
        </authorList>
    </citation>
    <scope>NUCLEOTIDE SEQUENCE [LARGE SCALE GENOMIC DNA]</scope>
    <source>
        <strain evidence="1 2">AP103</strain>
    </source>
</reference>
<keyword evidence="2" id="KW-1185">Reference proteome</keyword>
<organism evidence="1 2">
    <name type="scientific">Hydrocarboniphaga effusa AP103</name>
    <dbReference type="NCBI Taxonomy" id="1172194"/>
    <lineage>
        <taxon>Bacteria</taxon>
        <taxon>Pseudomonadati</taxon>
        <taxon>Pseudomonadota</taxon>
        <taxon>Gammaproteobacteria</taxon>
        <taxon>Nevskiales</taxon>
        <taxon>Nevskiaceae</taxon>
        <taxon>Hydrocarboniphaga</taxon>
    </lineage>
</organism>
<protein>
    <submittedName>
        <fullName evidence="1">Uncharacterized protein</fullName>
    </submittedName>
</protein>
<accession>I8TD48</accession>
<gene>
    <name evidence="1" type="ORF">WQQ_20420</name>
</gene>